<dbReference type="Pfam" id="PF00106">
    <property type="entry name" value="adh_short"/>
    <property type="match status" value="1"/>
</dbReference>
<dbReference type="GO" id="GO:0047834">
    <property type="term" value="F:D-threo-aldose 1-dehydrogenase activity"/>
    <property type="evidence" value="ECO:0007669"/>
    <property type="project" value="UniProtKB-EC"/>
</dbReference>
<dbReference type="Gene3D" id="3.40.50.720">
    <property type="entry name" value="NAD(P)-binding Rossmann-like Domain"/>
    <property type="match status" value="1"/>
</dbReference>
<dbReference type="PANTHER" id="PTHR43544">
    <property type="entry name" value="SHORT-CHAIN DEHYDROGENASE/REDUCTASE"/>
    <property type="match status" value="1"/>
</dbReference>
<name>A0A6S6S6H0_9BACT</name>
<accession>A0A6S6S6H0</accession>
<dbReference type="PANTHER" id="PTHR43544:SF2">
    <property type="entry name" value="OXIDOREDUCTASE"/>
    <property type="match status" value="1"/>
</dbReference>
<dbReference type="InterPro" id="IPR051468">
    <property type="entry name" value="Fungal_SecMetab_SDRs"/>
</dbReference>
<gene>
    <name evidence="1" type="ORF">HELGO_WM31201</name>
</gene>
<proteinExistence type="predicted"/>
<sequence length="457" mass="52044">MTDFKDQYGFSLEEWEICLSVLKQLKDKPLDNPANQPFASLITKIHKNAKKQLKQSVPQVEKKSDVDLLKAAVVSKNALEGRTVFEHQEAISPPFYTEFKKPKNCYSCNVLYAKMHSFYHRLCPNCAALNYNYRGLPVDLTNRKVILTGGRVKVGYACALKFLKNGADLVVTTRFPALALEQFKQEADYENWKDRLTLYGLDLRNIKAVEGFIRYYKKHYNRLDILVNNAAQTIQYPGAYYQPLIAKEQALLTMNSTKYLIENATPVAEKQDALDLFKARTTDLSLNRFGQPVDGREKNSWNATLEEISTYELLEVNLINHISPYLMIKALTPLLKASDFEAKFIINVTSSEGQFSYQNKTVYHPHTNMTKAALNMLTRTSASAYAKAQIYMNSVDVGWVSTGAQESKRKAQFEVGYIPPLDPVDAAARILHPIHQALVHKEYYVGVLLKNFKPVDW</sequence>
<dbReference type="PRINTS" id="PR00081">
    <property type="entry name" value="GDHRDH"/>
</dbReference>
<dbReference type="SUPFAM" id="SSF51735">
    <property type="entry name" value="NAD(P)-binding Rossmann-fold domains"/>
    <property type="match status" value="1"/>
</dbReference>
<reference evidence="1" key="1">
    <citation type="submission" date="2020-01" db="EMBL/GenBank/DDBJ databases">
        <authorList>
            <person name="Meier V. D."/>
            <person name="Meier V D."/>
        </authorList>
    </citation>
    <scope>NUCLEOTIDE SEQUENCE</scope>
    <source>
        <strain evidence="1">HLG_WM_MAG_10</strain>
    </source>
</reference>
<dbReference type="GO" id="GO:0005737">
    <property type="term" value="C:cytoplasm"/>
    <property type="evidence" value="ECO:0007669"/>
    <property type="project" value="TreeGrafter"/>
</dbReference>
<dbReference type="InterPro" id="IPR036291">
    <property type="entry name" value="NAD(P)-bd_dom_sf"/>
</dbReference>
<dbReference type="AlphaFoldDB" id="A0A6S6S6H0"/>
<dbReference type="Pfam" id="PF13561">
    <property type="entry name" value="adh_short_C2"/>
    <property type="match status" value="1"/>
</dbReference>
<dbReference type="InterPro" id="IPR002347">
    <property type="entry name" value="SDR_fam"/>
</dbReference>
<keyword evidence="1" id="KW-0560">Oxidoreductase</keyword>
<protein>
    <submittedName>
        <fullName evidence="1">L-fuco-beta-pyranose dehydrogenase (EC)</fullName>
        <ecNumber evidence="1">1.1.1.122</ecNumber>
    </submittedName>
</protein>
<dbReference type="EC" id="1.1.1.122" evidence="1"/>
<dbReference type="CDD" id="cd05233">
    <property type="entry name" value="SDR_c"/>
    <property type="match status" value="1"/>
</dbReference>
<evidence type="ECO:0000313" key="1">
    <source>
        <dbReference type="EMBL" id="CAA6801856.1"/>
    </source>
</evidence>
<dbReference type="EMBL" id="CACVAQ010000069">
    <property type="protein sequence ID" value="CAA6801856.1"/>
    <property type="molecule type" value="Genomic_DNA"/>
</dbReference>
<organism evidence="1">
    <name type="scientific">uncultured Aureispira sp</name>
    <dbReference type="NCBI Taxonomy" id="1331704"/>
    <lineage>
        <taxon>Bacteria</taxon>
        <taxon>Pseudomonadati</taxon>
        <taxon>Bacteroidota</taxon>
        <taxon>Saprospiria</taxon>
        <taxon>Saprospirales</taxon>
        <taxon>Saprospiraceae</taxon>
        <taxon>Aureispira</taxon>
        <taxon>environmental samples</taxon>
    </lineage>
</organism>